<protein>
    <submittedName>
        <fullName evidence="1">Uncharacterized protein</fullName>
    </submittedName>
</protein>
<evidence type="ECO:0000313" key="1">
    <source>
        <dbReference type="EMBL" id="MBC3538991.1"/>
    </source>
</evidence>
<sequence length="180" mass="20859">MIGFEADAKALSKFKDFYFHHTVAYIGKEDPFVKGQMKPITWGKINPGNFPKIKMKAEDNKSTIDKRIGDAYVFENDSLHYFIQDYLGDEMNSARRLVVLHARTKALVYEEFFFEEDGVELARLNYSKESYNSIYQWTGNLFKAKPPVVLGFTSISFGCPYISFLDKNEKSIYISCDNRH</sequence>
<comment type="caution">
    <text evidence="1">The sequence shown here is derived from an EMBL/GenBank/DDBJ whole genome shotgun (WGS) entry which is preliminary data.</text>
</comment>
<dbReference type="RefSeq" id="WP_186633771.1">
    <property type="nucleotide sequence ID" value="NZ_JACOAF010000011.1"/>
</dbReference>
<organism evidence="1 2">
    <name type="scientific">Rufibacter sediminis</name>
    <dbReference type="NCBI Taxonomy" id="2762756"/>
    <lineage>
        <taxon>Bacteria</taxon>
        <taxon>Pseudomonadati</taxon>
        <taxon>Bacteroidota</taxon>
        <taxon>Cytophagia</taxon>
        <taxon>Cytophagales</taxon>
        <taxon>Hymenobacteraceae</taxon>
        <taxon>Rufibacter</taxon>
    </lineage>
</organism>
<proteinExistence type="predicted"/>
<gene>
    <name evidence="1" type="ORF">H7U12_04820</name>
</gene>
<reference evidence="1 2" key="1">
    <citation type="journal article" date="2019" name="Int. J. Syst. Evol. Microbiol.">
        <title>Rufibacter sediminis sp. nov., isolated from freshwater lake sediment.</title>
        <authorList>
            <person name="Qu J.H."/>
            <person name="Zhang L.J."/>
            <person name="Fu Y.H."/>
            <person name="Li H.F."/>
        </authorList>
    </citation>
    <scope>NUCLEOTIDE SEQUENCE [LARGE SCALE GENOMIC DNA]</scope>
    <source>
        <strain evidence="1 2">H-1</strain>
    </source>
</reference>
<keyword evidence="2" id="KW-1185">Reference proteome</keyword>
<dbReference type="Proteomes" id="UP000659698">
    <property type="component" value="Unassembled WGS sequence"/>
</dbReference>
<evidence type="ECO:0000313" key="2">
    <source>
        <dbReference type="Proteomes" id="UP000659698"/>
    </source>
</evidence>
<accession>A0ABR6VPC2</accession>
<dbReference type="EMBL" id="JACOAF010000011">
    <property type="protein sequence ID" value="MBC3538991.1"/>
    <property type="molecule type" value="Genomic_DNA"/>
</dbReference>
<name>A0ABR6VPC2_9BACT</name>